<evidence type="ECO:0000259" key="1">
    <source>
        <dbReference type="Pfam" id="PF20151"/>
    </source>
</evidence>
<dbReference type="OrthoDB" id="2958007at2759"/>
<dbReference type="AlphaFoldDB" id="V2WDQ0"/>
<dbReference type="KEGG" id="mrr:Moror_9210"/>
<comment type="caution">
    <text evidence="2">The sequence shown here is derived from an EMBL/GenBank/DDBJ whole genome shotgun (WGS) entry which is preliminary data.</text>
</comment>
<keyword evidence="3" id="KW-1185">Reference proteome</keyword>
<dbReference type="Proteomes" id="UP000017559">
    <property type="component" value="Unassembled WGS sequence"/>
</dbReference>
<dbReference type="InterPro" id="IPR045340">
    <property type="entry name" value="DUF6533"/>
</dbReference>
<dbReference type="Pfam" id="PF20151">
    <property type="entry name" value="DUF6533"/>
    <property type="match status" value="1"/>
</dbReference>
<name>V2WDQ0_MONRO</name>
<dbReference type="HOGENOM" id="CLU_2528705_0_0_1"/>
<dbReference type="EMBL" id="AWSO01001183">
    <property type="protein sequence ID" value="ESK84958.1"/>
    <property type="molecule type" value="Genomic_DNA"/>
</dbReference>
<protein>
    <recommendedName>
        <fullName evidence="1">DUF6533 domain-containing protein</fullName>
    </recommendedName>
</protein>
<gene>
    <name evidence="2" type="ORF">Moror_9210</name>
</gene>
<organism evidence="2 3">
    <name type="scientific">Moniliophthora roreri (strain MCA 2997)</name>
    <name type="common">Cocoa frosty pod rot fungus</name>
    <name type="synonym">Crinipellis roreri</name>
    <dbReference type="NCBI Taxonomy" id="1381753"/>
    <lineage>
        <taxon>Eukaryota</taxon>
        <taxon>Fungi</taxon>
        <taxon>Dikarya</taxon>
        <taxon>Basidiomycota</taxon>
        <taxon>Agaricomycotina</taxon>
        <taxon>Agaricomycetes</taxon>
        <taxon>Agaricomycetidae</taxon>
        <taxon>Agaricales</taxon>
        <taxon>Marasmiineae</taxon>
        <taxon>Marasmiaceae</taxon>
        <taxon>Moniliophthora</taxon>
    </lineage>
</organism>
<evidence type="ECO:0000313" key="2">
    <source>
        <dbReference type="EMBL" id="ESK84958.1"/>
    </source>
</evidence>
<accession>V2WDQ0</accession>
<feature type="domain" description="DUF6533" evidence="1">
    <location>
        <begin position="39"/>
        <end position="81"/>
    </location>
</feature>
<proteinExistence type="predicted"/>
<feature type="non-terminal residue" evidence="2">
    <location>
        <position position="91"/>
    </location>
</feature>
<sequence>MDLEQLTSEMMFSKLQNKLVVSALLPLRSNLHDAQRASFSVASGFLLLYDVLLNFGLEFEHIWKSKWSFFKILYLIQRYLPGVDTVIALPY</sequence>
<reference evidence="2 3" key="1">
    <citation type="journal article" date="2014" name="BMC Genomics">
        <title>Genome and secretome analysis of the hemibiotrophic fungal pathogen, Moniliophthora roreri, which causes frosty pod rot disease of cacao: mechanisms of the biotrophic and necrotrophic phases.</title>
        <authorList>
            <person name="Meinhardt L.W."/>
            <person name="Costa G.G.L."/>
            <person name="Thomazella D.P.T."/>
            <person name="Teixeira P.J.P.L."/>
            <person name="Carazzolle M.F."/>
            <person name="Schuster S.C."/>
            <person name="Carlson J.E."/>
            <person name="Guiltinan M.J."/>
            <person name="Mieczkowski P."/>
            <person name="Farmer A."/>
            <person name="Ramaraj T."/>
            <person name="Crozier J."/>
            <person name="Davis R.E."/>
            <person name="Shao J."/>
            <person name="Melnick R.L."/>
            <person name="Pereira G.A.G."/>
            <person name="Bailey B.A."/>
        </authorList>
    </citation>
    <scope>NUCLEOTIDE SEQUENCE [LARGE SCALE GENOMIC DNA]</scope>
    <source>
        <strain evidence="2 3">MCA 2997</strain>
    </source>
</reference>
<evidence type="ECO:0000313" key="3">
    <source>
        <dbReference type="Proteomes" id="UP000017559"/>
    </source>
</evidence>